<proteinExistence type="predicted"/>
<dbReference type="InterPro" id="IPR019775">
    <property type="entry name" value="WD40_repeat_CS"/>
</dbReference>
<keyword evidence="6" id="KW-1185">Reference proteome</keyword>
<dbReference type="Pfam" id="PF00400">
    <property type="entry name" value="WD40"/>
    <property type="match status" value="6"/>
</dbReference>
<name>X6LZJ3_RETFI</name>
<dbReference type="InterPro" id="IPR036322">
    <property type="entry name" value="WD40_repeat_dom_sf"/>
</dbReference>
<dbReference type="PANTHER" id="PTHR44019">
    <property type="entry name" value="WD REPEAT-CONTAINING PROTEIN 55"/>
    <property type="match status" value="1"/>
</dbReference>
<dbReference type="SUPFAM" id="SSF50978">
    <property type="entry name" value="WD40 repeat-like"/>
    <property type="match status" value="1"/>
</dbReference>
<feature type="repeat" description="WD" evidence="3">
    <location>
        <begin position="622"/>
        <end position="663"/>
    </location>
</feature>
<dbReference type="Gene3D" id="2.120.10.80">
    <property type="entry name" value="Kelch-type beta propeller"/>
    <property type="match status" value="2"/>
</dbReference>
<evidence type="ECO:0000256" key="2">
    <source>
        <dbReference type="ARBA" id="ARBA00022737"/>
    </source>
</evidence>
<evidence type="ECO:0000256" key="1">
    <source>
        <dbReference type="ARBA" id="ARBA00022574"/>
    </source>
</evidence>
<dbReference type="InterPro" id="IPR015915">
    <property type="entry name" value="Kelch-typ_b-propeller"/>
</dbReference>
<organism evidence="5 6">
    <name type="scientific">Reticulomyxa filosa</name>
    <dbReference type="NCBI Taxonomy" id="46433"/>
    <lineage>
        <taxon>Eukaryota</taxon>
        <taxon>Sar</taxon>
        <taxon>Rhizaria</taxon>
        <taxon>Retaria</taxon>
        <taxon>Foraminifera</taxon>
        <taxon>Monothalamids</taxon>
        <taxon>Reticulomyxidae</taxon>
        <taxon>Reticulomyxa</taxon>
    </lineage>
</organism>
<keyword evidence="4" id="KW-1133">Transmembrane helix</keyword>
<accession>X6LZJ3</accession>
<dbReference type="CDD" id="cd00200">
    <property type="entry name" value="WD40"/>
    <property type="match status" value="1"/>
</dbReference>
<evidence type="ECO:0000256" key="3">
    <source>
        <dbReference type="PROSITE-ProRule" id="PRU00221"/>
    </source>
</evidence>
<sequence>MTAKDMKLEESSKLDIVTPPFEKLCSLPTAFQRAECVAIGDYELVICGGFANRQCYSYHMAKDQYRPICDYPMSVKLHGHCVVKLVSNESTDAITLLSFGGSSNEKKHTLIMKYKSVWRDGIGIEDENKEQWNIWTQLTDSNKTPIHIGSHKDDYCGVRAVIDGSRKHLLFITYHPNNIAVFDLNTFQCIKHGFLSIANFAHCHCFASKKNVNEMILFCQTGGLSIAYDEHTNMFQFDQLRVCTNMRPFRSYGYACVDDVVLFFGGSEMSEINASKEIYKYSIIEKQWTKFEQTLPNELTHCTAIVDDNHTCIHIIGGFDGRQQVPTHMKTNVREWTKEETERERQWKIEEEMRIQIEQIKTGLERMGEALDIKKLKVIIFYVGKVLAIFFNTVVLDIKMIIRHWFHSSLIAMDWVDDLDIIISQYIMVCRFISFLCYFIFGKMKYFKPSETKIKGHSDCVNNVKFSSDGNTIVSCSHDKTIKIWDLTNGKEIKKLKGHSHWVNDARFSLDGNMIVSCSNDETIRLWDIHSSMTIATLLGHLEQVRAVQCLFNKNMIVSCSYDQTIQIWDILLQQSLMVIKAHSKGINDIQLSPNGQLLISASNDKTIGIWDIQSGGLIKMLKGHEKTVNRVKFSPNGLLIASCSSDTTIRIWDAMSGTQMNKLTGHSGSIYDIQFFPDGQTVVSCSLDNTIRLWDVTLGTDIQILKGNFGCCITAIDFSGKPNEKCPAFRPITKYYPIFKLYLFHSYIIYIKLNLRNFYFIDKRLATKRMPFTKKKKKI</sequence>
<dbReference type="InterPro" id="IPR015943">
    <property type="entry name" value="WD40/YVTN_repeat-like_dom_sf"/>
</dbReference>
<evidence type="ECO:0000313" key="5">
    <source>
        <dbReference type="EMBL" id="ETO07029.1"/>
    </source>
</evidence>
<dbReference type="PRINTS" id="PR00320">
    <property type="entry name" value="GPROTEINBRPT"/>
</dbReference>
<dbReference type="InterPro" id="IPR011043">
    <property type="entry name" value="Gal_Oxase/kelch_b-propeller"/>
</dbReference>
<feature type="repeat" description="WD" evidence="3">
    <location>
        <begin position="496"/>
        <end position="537"/>
    </location>
</feature>
<feature type="transmembrane region" description="Helical" evidence="4">
    <location>
        <begin position="422"/>
        <end position="441"/>
    </location>
</feature>
<dbReference type="SMART" id="SM00320">
    <property type="entry name" value="WD40"/>
    <property type="match status" value="6"/>
</dbReference>
<dbReference type="AlphaFoldDB" id="X6LZJ3"/>
<dbReference type="InterPro" id="IPR001680">
    <property type="entry name" value="WD40_rpt"/>
</dbReference>
<reference evidence="5 6" key="1">
    <citation type="journal article" date="2013" name="Curr. Biol.">
        <title>The Genome of the Foraminiferan Reticulomyxa filosa.</title>
        <authorList>
            <person name="Glockner G."/>
            <person name="Hulsmann N."/>
            <person name="Schleicher M."/>
            <person name="Noegel A.A."/>
            <person name="Eichinger L."/>
            <person name="Gallinger C."/>
            <person name="Pawlowski J."/>
            <person name="Sierra R."/>
            <person name="Euteneuer U."/>
            <person name="Pillet L."/>
            <person name="Moustafa A."/>
            <person name="Platzer M."/>
            <person name="Groth M."/>
            <person name="Szafranski K."/>
            <person name="Schliwa M."/>
        </authorList>
    </citation>
    <scope>NUCLEOTIDE SEQUENCE [LARGE SCALE GENOMIC DNA]</scope>
</reference>
<keyword evidence="2" id="KW-0677">Repeat</keyword>
<dbReference type="PANTHER" id="PTHR44019:SF8">
    <property type="entry name" value="POC1 CENTRIOLAR PROTEIN HOMOLOG"/>
    <property type="match status" value="1"/>
</dbReference>
<dbReference type="PROSITE" id="PS50294">
    <property type="entry name" value="WD_REPEATS_REGION"/>
    <property type="match status" value="6"/>
</dbReference>
<dbReference type="Gene3D" id="2.130.10.10">
    <property type="entry name" value="YVTN repeat-like/Quinoprotein amine dehydrogenase"/>
    <property type="match status" value="2"/>
</dbReference>
<gene>
    <name evidence="5" type="ORF">RFI_30363</name>
</gene>
<feature type="transmembrane region" description="Helical" evidence="4">
    <location>
        <begin position="379"/>
        <end position="402"/>
    </location>
</feature>
<dbReference type="InterPro" id="IPR020472">
    <property type="entry name" value="WD40_PAC1"/>
</dbReference>
<dbReference type="EMBL" id="ASPP01026589">
    <property type="protein sequence ID" value="ETO07029.1"/>
    <property type="molecule type" value="Genomic_DNA"/>
</dbReference>
<keyword evidence="4" id="KW-0472">Membrane</keyword>
<feature type="repeat" description="WD" evidence="3">
    <location>
        <begin position="580"/>
        <end position="621"/>
    </location>
</feature>
<feature type="repeat" description="WD" evidence="3">
    <location>
        <begin position="664"/>
        <end position="705"/>
    </location>
</feature>
<dbReference type="SUPFAM" id="SSF50965">
    <property type="entry name" value="Galactose oxidase, central domain"/>
    <property type="match status" value="1"/>
</dbReference>
<keyword evidence="4" id="KW-0812">Transmembrane</keyword>
<dbReference type="PROSITE" id="PS50082">
    <property type="entry name" value="WD_REPEATS_2"/>
    <property type="match status" value="6"/>
</dbReference>
<keyword evidence="1 3" id="KW-0853">WD repeat</keyword>
<dbReference type="PROSITE" id="PS00678">
    <property type="entry name" value="WD_REPEATS_1"/>
    <property type="match status" value="5"/>
</dbReference>
<dbReference type="Proteomes" id="UP000023152">
    <property type="component" value="Unassembled WGS sequence"/>
</dbReference>
<evidence type="ECO:0000256" key="4">
    <source>
        <dbReference type="SAM" id="Phobius"/>
    </source>
</evidence>
<feature type="repeat" description="WD" evidence="3">
    <location>
        <begin position="538"/>
        <end position="571"/>
    </location>
</feature>
<feature type="repeat" description="WD" evidence="3">
    <location>
        <begin position="454"/>
        <end position="495"/>
    </location>
</feature>
<protein>
    <submittedName>
        <fullName evidence="5">G-protein beta WD-40 repeats containing protein</fullName>
    </submittedName>
</protein>
<dbReference type="InterPro" id="IPR050505">
    <property type="entry name" value="WDR55/POC1"/>
</dbReference>
<comment type="caution">
    <text evidence="5">The sequence shown here is derived from an EMBL/GenBank/DDBJ whole genome shotgun (WGS) entry which is preliminary data.</text>
</comment>
<evidence type="ECO:0000313" key="6">
    <source>
        <dbReference type="Proteomes" id="UP000023152"/>
    </source>
</evidence>